<organism evidence="2 3">
    <name type="scientific">Mucilaginibacter corticis</name>
    <dbReference type="NCBI Taxonomy" id="2597670"/>
    <lineage>
        <taxon>Bacteria</taxon>
        <taxon>Pseudomonadati</taxon>
        <taxon>Bacteroidota</taxon>
        <taxon>Sphingobacteriia</taxon>
        <taxon>Sphingobacteriales</taxon>
        <taxon>Sphingobacteriaceae</taxon>
        <taxon>Mucilaginibacter</taxon>
    </lineage>
</organism>
<sequence>MKLRVARHTSNLKPLISFYTTVLGLDVIGSFTDHAGYDGVFIGGKNSEWHLEFTTSANNADHHADEDDLLVFMLMKKNTLSL</sequence>
<dbReference type="Gene3D" id="3.10.180.10">
    <property type="entry name" value="2,3-Dihydroxybiphenyl 1,2-Dioxygenase, domain 1"/>
    <property type="match status" value="1"/>
</dbReference>
<proteinExistence type="predicted"/>
<feature type="domain" description="YycE-like N-terminal" evidence="1">
    <location>
        <begin position="3"/>
        <end position="54"/>
    </location>
</feature>
<dbReference type="InterPro" id="IPR058998">
    <property type="entry name" value="YycE-like_N"/>
</dbReference>
<dbReference type="Pfam" id="PF22658">
    <property type="entry name" value="YycE-like_N"/>
    <property type="match status" value="1"/>
</dbReference>
<evidence type="ECO:0000259" key="1">
    <source>
        <dbReference type="Pfam" id="PF22658"/>
    </source>
</evidence>
<evidence type="ECO:0000313" key="2">
    <source>
        <dbReference type="EMBL" id="TSJ44155.1"/>
    </source>
</evidence>
<dbReference type="OrthoDB" id="8018325at2"/>
<name>A0A556MWA8_9SPHI</name>
<dbReference type="RefSeq" id="WP_144247719.1">
    <property type="nucleotide sequence ID" value="NZ_VLPK01000001.1"/>
</dbReference>
<reference evidence="2 3" key="1">
    <citation type="submission" date="2019-07" db="EMBL/GenBank/DDBJ databases">
        <authorList>
            <person name="Huq M.A."/>
        </authorList>
    </citation>
    <scope>NUCLEOTIDE SEQUENCE [LARGE SCALE GENOMIC DNA]</scope>
    <source>
        <strain evidence="2 3">MAH-19</strain>
    </source>
</reference>
<dbReference type="InterPro" id="IPR029068">
    <property type="entry name" value="Glyas_Bleomycin-R_OHBP_Dase"/>
</dbReference>
<dbReference type="EMBL" id="VLPK01000001">
    <property type="protein sequence ID" value="TSJ44155.1"/>
    <property type="molecule type" value="Genomic_DNA"/>
</dbReference>
<dbReference type="AlphaFoldDB" id="A0A556MWA8"/>
<gene>
    <name evidence="2" type="ORF">FO440_08280</name>
</gene>
<dbReference type="SUPFAM" id="SSF54593">
    <property type="entry name" value="Glyoxalase/Bleomycin resistance protein/Dihydroxybiphenyl dioxygenase"/>
    <property type="match status" value="1"/>
</dbReference>
<keyword evidence="3" id="KW-1185">Reference proteome</keyword>
<dbReference type="Proteomes" id="UP000318733">
    <property type="component" value="Unassembled WGS sequence"/>
</dbReference>
<evidence type="ECO:0000313" key="3">
    <source>
        <dbReference type="Proteomes" id="UP000318733"/>
    </source>
</evidence>
<accession>A0A556MWA8</accession>
<protein>
    <recommendedName>
        <fullName evidence="1">YycE-like N-terminal domain-containing protein</fullName>
    </recommendedName>
</protein>
<comment type="caution">
    <text evidence="2">The sequence shown here is derived from an EMBL/GenBank/DDBJ whole genome shotgun (WGS) entry which is preliminary data.</text>
</comment>